<dbReference type="RefSeq" id="WP_205121881.1">
    <property type="nucleotide sequence ID" value="NZ_JAFBCM010000001.1"/>
</dbReference>
<sequence length="260" mass="29325">MARFTNRELSTRTLEDFGEFFANVHGCACTLYFLGKHLPQPVAGTARERAAILGAPDRSRKRFPHQELRRARELAVVTELVKQKKADGILVYADGEPVGWCQYGRSGEVWKINCFTTRMDYRRQGVATRALAAAVAAIEKRGGGRIESSPMVFPHYDPMLPKLRRTFGWRSAEVAEYIADNWPSRELPGIGKANACQTSNKTMAHMGTMSMFEKLGFEVVGLDEKRSSDDPRYPWTFVVMRLDLDPRAPRDRAGPSGLRR</sequence>
<gene>
    <name evidence="2" type="ORF">ACFOUW_37210</name>
</gene>
<keyword evidence="2" id="KW-0012">Acyltransferase</keyword>
<dbReference type="SUPFAM" id="SSF55729">
    <property type="entry name" value="Acyl-CoA N-acyltransferases (Nat)"/>
    <property type="match status" value="1"/>
</dbReference>
<organism evidence="2 3">
    <name type="scientific">Tenggerimyces flavus</name>
    <dbReference type="NCBI Taxonomy" id="1708749"/>
    <lineage>
        <taxon>Bacteria</taxon>
        <taxon>Bacillati</taxon>
        <taxon>Actinomycetota</taxon>
        <taxon>Actinomycetes</taxon>
        <taxon>Propionibacteriales</taxon>
        <taxon>Nocardioidaceae</taxon>
        <taxon>Tenggerimyces</taxon>
    </lineage>
</organism>
<dbReference type="InterPro" id="IPR016181">
    <property type="entry name" value="Acyl_CoA_acyltransferase"/>
</dbReference>
<accession>A0ABV7YMU7</accession>
<dbReference type="Gene3D" id="3.40.630.30">
    <property type="match status" value="1"/>
</dbReference>
<dbReference type="EMBL" id="JBHRZH010000055">
    <property type="protein sequence ID" value="MFC3766516.1"/>
    <property type="molecule type" value="Genomic_DNA"/>
</dbReference>
<dbReference type="Proteomes" id="UP001595699">
    <property type="component" value="Unassembled WGS sequence"/>
</dbReference>
<dbReference type="Pfam" id="PF00583">
    <property type="entry name" value="Acetyltransf_1"/>
    <property type="match status" value="1"/>
</dbReference>
<keyword evidence="2" id="KW-0808">Transferase</keyword>
<proteinExistence type="predicted"/>
<evidence type="ECO:0000313" key="2">
    <source>
        <dbReference type="EMBL" id="MFC3766516.1"/>
    </source>
</evidence>
<protein>
    <submittedName>
        <fullName evidence="2">GNAT family N-acetyltransferase</fullName>
        <ecNumber evidence="2">2.3.1.-</ecNumber>
    </submittedName>
</protein>
<dbReference type="PROSITE" id="PS51186">
    <property type="entry name" value="GNAT"/>
    <property type="match status" value="1"/>
</dbReference>
<evidence type="ECO:0000259" key="1">
    <source>
        <dbReference type="PROSITE" id="PS51186"/>
    </source>
</evidence>
<feature type="domain" description="N-acetyltransferase" evidence="1">
    <location>
        <begin position="50"/>
        <end position="245"/>
    </location>
</feature>
<evidence type="ECO:0000313" key="3">
    <source>
        <dbReference type="Proteomes" id="UP001595699"/>
    </source>
</evidence>
<dbReference type="GO" id="GO:0016746">
    <property type="term" value="F:acyltransferase activity"/>
    <property type="evidence" value="ECO:0007669"/>
    <property type="project" value="UniProtKB-KW"/>
</dbReference>
<comment type="caution">
    <text evidence="2">The sequence shown here is derived from an EMBL/GenBank/DDBJ whole genome shotgun (WGS) entry which is preliminary data.</text>
</comment>
<reference evidence="3" key="1">
    <citation type="journal article" date="2019" name="Int. J. Syst. Evol. Microbiol.">
        <title>The Global Catalogue of Microorganisms (GCM) 10K type strain sequencing project: providing services to taxonomists for standard genome sequencing and annotation.</title>
        <authorList>
            <consortium name="The Broad Institute Genomics Platform"/>
            <consortium name="The Broad Institute Genome Sequencing Center for Infectious Disease"/>
            <person name="Wu L."/>
            <person name="Ma J."/>
        </authorList>
    </citation>
    <scope>NUCLEOTIDE SEQUENCE [LARGE SCALE GENOMIC DNA]</scope>
    <source>
        <strain evidence="3">CGMCC 4.7241</strain>
    </source>
</reference>
<keyword evidence="3" id="KW-1185">Reference proteome</keyword>
<dbReference type="InterPro" id="IPR000182">
    <property type="entry name" value="GNAT_dom"/>
</dbReference>
<name>A0ABV7YMU7_9ACTN</name>
<dbReference type="EC" id="2.3.1.-" evidence="2"/>